<dbReference type="GO" id="GO:0004553">
    <property type="term" value="F:hydrolase activity, hydrolyzing O-glycosyl compounds"/>
    <property type="evidence" value="ECO:0007669"/>
    <property type="project" value="InterPro"/>
</dbReference>
<evidence type="ECO:0000256" key="2">
    <source>
        <dbReference type="ARBA" id="ARBA00022801"/>
    </source>
</evidence>
<dbReference type="Gene3D" id="2.115.10.20">
    <property type="entry name" value="Glycosyl hydrolase domain, family 43"/>
    <property type="match status" value="1"/>
</dbReference>
<keyword evidence="2 4" id="KW-0378">Hydrolase</keyword>
<dbReference type="InterPro" id="IPR023296">
    <property type="entry name" value="Glyco_hydro_beta-prop_sf"/>
</dbReference>
<proteinExistence type="inferred from homology"/>
<dbReference type="AlphaFoldDB" id="A0AAD5S344"/>
<evidence type="ECO:0008006" key="8">
    <source>
        <dbReference type="Google" id="ProtNLM"/>
    </source>
</evidence>
<feature type="chain" id="PRO_5042060028" description="Glycoside hydrolase family 43" evidence="5">
    <location>
        <begin position="22"/>
        <end position="328"/>
    </location>
</feature>
<dbReference type="PANTHER" id="PTHR22925">
    <property type="entry name" value="GLYCOSYL HYDROLASE 43 FAMILY MEMBER"/>
    <property type="match status" value="1"/>
</dbReference>
<evidence type="ECO:0000313" key="6">
    <source>
        <dbReference type="EMBL" id="KAJ3039629.1"/>
    </source>
</evidence>
<feature type="signal peptide" evidence="5">
    <location>
        <begin position="1"/>
        <end position="21"/>
    </location>
</feature>
<name>A0AAD5S344_9FUNG</name>
<organism evidence="6 7">
    <name type="scientific">Rhizophlyctis rosea</name>
    <dbReference type="NCBI Taxonomy" id="64517"/>
    <lineage>
        <taxon>Eukaryota</taxon>
        <taxon>Fungi</taxon>
        <taxon>Fungi incertae sedis</taxon>
        <taxon>Chytridiomycota</taxon>
        <taxon>Chytridiomycota incertae sedis</taxon>
        <taxon>Chytridiomycetes</taxon>
        <taxon>Rhizophlyctidales</taxon>
        <taxon>Rhizophlyctidaceae</taxon>
        <taxon>Rhizophlyctis</taxon>
    </lineage>
</organism>
<dbReference type="Pfam" id="PF04616">
    <property type="entry name" value="Glyco_hydro_43"/>
    <property type="match status" value="1"/>
</dbReference>
<sequence>MRAAIIPLLALLAVLCGTADAVRNIWPGTPWKDVNGNALHAHGGQILTVNGQYYWVGETDKASSSNRGVNLYSSPDLLAWTFRGTLVTASQIKQSTGNSGVTVVERPKIVFNRNTNKYVLYIHLDNSDYSYASVGVYTASSVTGPYQFVRSIRPNGLESRDLGVFIDDDQTPYLLYASGHVNTHVTISRLTSDGTNSAGIVSQIQGGLESPTILKGNGGYYLILSTTTGWSPNAGKHYWASSLSGPWWDNGALSTTSNTHNSQPTYLLPLQGRSGTKYLYMGDRWSHPNLASASYVWLPVKLGAKGTNPGVQIQWKGDKWDLDAYLNE</sequence>
<dbReference type="EMBL" id="JADGJD010001623">
    <property type="protein sequence ID" value="KAJ3039629.1"/>
    <property type="molecule type" value="Genomic_DNA"/>
</dbReference>
<dbReference type="CDD" id="cd18821">
    <property type="entry name" value="GH43_Pc3Gal43A-like"/>
    <property type="match status" value="1"/>
</dbReference>
<dbReference type="SUPFAM" id="SSF75005">
    <property type="entry name" value="Arabinanase/levansucrase/invertase"/>
    <property type="match status" value="1"/>
</dbReference>
<gene>
    <name evidence="6" type="ORF">HK097_002792</name>
</gene>
<dbReference type="GO" id="GO:0005975">
    <property type="term" value="P:carbohydrate metabolic process"/>
    <property type="evidence" value="ECO:0007669"/>
    <property type="project" value="InterPro"/>
</dbReference>
<keyword evidence="7" id="KW-1185">Reference proteome</keyword>
<reference evidence="6" key="1">
    <citation type="submission" date="2020-05" db="EMBL/GenBank/DDBJ databases">
        <title>Phylogenomic resolution of chytrid fungi.</title>
        <authorList>
            <person name="Stajich J.E."/>
            <person name="Amses K."/>
            <person name="Simmons R."/>
            <person name="Seto K."/>
            <person name="Myers J."/>
            <person name="Bonds A."/>
            <person name="Quandt C.A."/>
            <person name="Barry K."/>
            <person name="Liu P."/>
            <person name="Grigoriev I."/>
            <person name="Longcore J.E."/>
            <person name="James T.Y."/>
        </authorList>
    </citation>
    <scope>NUCLEOTIDE SEQUENCE</scope>
    <source>
        <strain evidence="6">JEL0318</strain>
    </source>
</reference>
<accession>A0AAD5S344</accession>
<evidence type="ECO:0000256" key="5">
    <source>
        <dbReference type="SAM" id="SignalP"/>
    </source>
</evidence>
<evidence type="ECO:0000256" key="1">
    <source>
        <dbReference type="ARBA" id="ARBA00009865"/>
    </source>
</evidence>
<evidence type="ECO:0000256" key="4">
    <source>
        <dbReference type="RuleBase" id="RU361187"/>
    </source>
</evidence>
<dbReference type="Proteomes" id="UP001212841">
    <property type="component" value="Unassembled WGS sequence"/>
</dbReference>
<dbReference type="InterPro" id="IPR006710">
    <property type="entry name" value="Glyco_hydro_43"/>
</dbReference>
<evidence type="ECO:0000256" key="3">
    <source>
        <dbReference type="ARBA" id="ARBA00023295"/>
    </source>
</evidence>
<evidence type="ECO:0000313" key="7">
    <source>
        <dbReference type="Proteomes" id="UP001212841"/>
    </source>
</evidence>
<keyword evidence="3 4" id="KW-0326">Glycosidase</keyword>
<comment type="caution">
    <text evidence="6">The sequence shown here is derived from an EMBL/GenBank/DDBJ whole genome shotgun (WGS) entry which is preliminary data.</text>
</comment>
<keyword evidence="5" id="KW-0732">Signal</keyword>
<protein>
    <recommendedName>
        <fullName evidence="8">Glycoside hydrolase family 43</fullName>
    </recommendedName>
</protein>
<comment type="similarity">
    <text evidence="1 4">Belongs to the glycosyl hydrolase 43 family.</text>
</comment>
<dbReference type="PANTHER" id="PTHR22925:SF3">
    <property type="entry name" value="GLYCOSYL HYDROLASE FAMILY PROTEIN 43"/>
    <property type="match status" value="1"/>
</dbReference>